<dbReference type="AlphaFoldDB" id="A0A1H0Q5V4"/>
<evidence type="ECO:0000313" key="3">
    <source>
        <dbReference type="Proteomes" id="UP000199497"/>
    </source>
</evidence>
<dbReference type="Proteomes" id="UP000199497">
    <property type="component" value="Unassembled WGS sequence"/>
</dbReference>
<evidence type="ECO:0000256" key="1">
    <source>
        <dbReference type="SAM" id="MobiDB-lite"/>
    </source>
</evidence>
<proteinExistence type="predicted"/>
<accession>A0A1H0Q5V4</accession>
<feature type="region of interest" description="Disordered" evidence="1">
    <location>
        <begin position="39"/>
        <end position="116"/>
    </location>
</feature>
<reference evidence="3" key="1">
    <citation type="submission" date="2016-10" db="EMBL/GenBank/DDBJ databases">
        <authorList>
            <person name="Varghese N."/>
            <person name="Submissions S."/>
        </authorList>
    </citation>
    <scope>NUCLEOTIDE SEQUENCE [LARGE SCALE GENOMIC DNA]</scope>
    <source>
        <strain evidence="3">DSM 46732</strain>
    </source>
</reference>
<protein>
    <submittedName>
        <fullName evidence="2">Uncharacterized protein</fullName>
    </submittedName>
</protein>
<gene>
    <name evidence="2" type="ORF">SAMN04487905_10297</name>
</gene>
<name>A0A1H0Q5V4_9ACTN</name>
<organism evidence="2 3">
    <name type="scientific">Actinopolyspora xinjiangensis</name>
    <dbReference type="NCBI Taxonomy" id="405564"/>
    <lineage>
        <taxon>Bacteria</taxon>
        <taxon>Bacillati</taxon>
        <taxon>Actinomycetota</taxon>
        <taxon>Actinomycetes</taxon>
        <taxon>Actinopolysporales</taxon>
        <taxon>Actinopolysporaceae</taxon>
        <taxon>Actinopolyspora</taxon>
    </lineage>
</organism>
<dbReference type="EMBL" id="FNJR01000002">
    <property type="protein sequence ID" value="SDP12771.1"/>
    <property type="molecule type" value="Genomic_DNA"/>
</dbReference>
<feature type="compositionally biased region" description="Polar residues" evidence="1">
    <location>
        <begin position="81"/>
        <end position="105"/>
    </location>
</feature>
<keyword evidence="3" id="KW-1185">Reference proteome</keyword>
<evidence type="ECO:0000313" key="2">
    <source>
        <dbReference type="EMBL" id="SDP12771.1"/>
    </source>
</evidence>
<sequence length="136" mass="14041">MIAMRSRDVLVVHFEGVRSLDVTAPPWSPSLERVGFDGEYVTSDGAVPGDDGPPGEPRKLRKGRRLLAEPPRPVADGGSGENYTRPSSRSSGSETPVIRATSSASVAPLSNARTNEAASALAVAGSSSTAPPLADT</sequence>